<dbReference type="CDD" id="cd00082">
    <property type="entry name" value="HisKA"/>
    <property type="match status" value="1"/>
</dbReference>
<evidence type="ECO:0000256" key="11">
    <source>
        <dbReference type="ARBA" id="ARBA00022989"/>
    </source>
</evidence>
<organism evidence="17 18">
    <name type="scientific">Planococcus massiliensis</name>
    <dbReference type="NCBI Taxonomy" id="1499687"/>
    <lineage>
        <taxon>Bacteria</taxon>
        <taxon>Bacillati</taxon>
        <taxon>Bacillota</taxon>
        <taxon>Bacilli</taxon>
        <taxon>Bacillales</taxon>
        <taxon>Caryophanaceae</taxon>
        <taxon>Planococcus</taxon>
    </lineage>
</organism>
<dbReference type="InterPro" id="IPR003661">
    <property type="entry name" value="HisK_dim/P_dom"/>
</dbReference>
<reference evidence="17 18" key="1">
    <citation type="submission" date="2014-09" db="EMBL/GenBank/DDBJ databases">
        <authorList>
            <person name="Urmite Genomes Urmite Genomes"/>
        </authorList>
    </citation>
    <scope>NUCLEOTIDE SEQUENCE [LARGE SCALE GENOMIC DNA]</scope>
    <source>
        <strain evidence="17 18">ES2</strain>
    </source>
</reference>
<keyword evidence="5" id="KW-0597">Phosphoprotein</keyword>
<dbReference type="InterPro" id="IPR050398">
    <property type="entry name" value="HssS/ArlS-like"/>
</dbReference>
<dbReference type="GO" id="GO:0005524">
    <property type="term" value="F:ATP binding"/>
    <property type="evidence" value="ECO:0007669"/>
    <property type="project" value="UniProtKB-KW"/>
</dbReference>
<dbReference type="SUPFAM" id="SSF47384">
    <property type="entry name" value="Homodimeric domain of signal transducing histidine kinase"/>
    <property type="match status" value="1"/>
</dbReference>
<keyword evidence="18" id="KW-1185">Reference proteome</keyword>
<proteinExistence type="predicted"/>
<evidence type="ECO:0000256" key="7">
    <source>
        <dbReference type="ARBA" id="ARBA00022692"/>
    </source>
</evidence>
<gene>
    <name evidence="17" type="primary">phoR_3</name>
    <name evidence="17" type="ORF">BN1080_00732</name>
</gene>
<evidence type="ECO:0000256" key="6">
    <source>
        <dbReference type="ARBA" id="ARBA00022679"/>
    </source>
</evidence>
<evidence type="ECO:0000256" key="2">
    <source>
        <dbReference type="ARBA" id="ARBA00004651"/>
    </source>
</evidence>
<feature type="transmembrane region" description="Helical" evidence="15">
    <location>
        <begin position="395"/>
        <end position="422"/>
    </location>
</feature>
<dbReference type="Proteomes" id="UP000043699">
    <property type="component" value="Unassembled WGS sequence"/>
</dbReference>
<dbReference type="GO" id="GO:0005886">
    <property type="term" value="C:plasma membrane"/>
    <property type="evidence" value="ECO:0007669"/>
    <property type="project" value="UniProtKB-SubCell"/>
</dbReference>
<dbReference type="EC" id="2.7.13.3" evidence="3"/>
<keyword evidence="10" id="KW-0067">ATP-binding</keyword>
<evidence type="ECO:0000256" key="4">
    <source>
        <dbReference type="ARBA" id="ARBA00022475"/>
    </source>
</evidence>
<comment type="catalytic activity">
    <reaction evidence="1">
        <text>ATP + protein L-histidine = ADP + protein N-phospho-L-histidine.</text>
        <dbReference type="EC" id="2.7.13.3"/>
    </reaction>
</comment>
<accession>A0A098EHM5</accession>
<comment type="subcellular location">
    <subcellularLocation>
        <location evidence="2">Cell membrane</location>
        <topology evidence="2">Multi-pass membrane protein</topology>
    </subcellularLocation>
</comment>
<keyword evidence="4" id="KW-1003">Cell membrane</keyword>
<dbReference type="Pfam" id="PF00512">
    <property type="entry name" value="HisKA"/>
    <property type="match status" value="1"/>
</dbReference>
<protein>
    <recommendedName>
        <fullName evidence="3">histidine kinase</fullName>
        <ecNumber evidence="3">2.7.13.3</ecNumber>
    </recommendedName>
</protein>
<dbReference type="SUPFAM" id="SSF55874">
    <property type="entry name" value="ATPase domain of HSP90 chaperone/DNA topoisomerase II/histidine kinase"/>
    <property type="match status" value="1"/>
</dbReference>
<feature type="transmembrane region" description="Helical" evidence="15">
    <location>
        <begin position="333"/>
        <end position="356"/>
    </location>
</feature>
<evidence type="ECO:0000256" key="14">
    <source>
        <dbReference type="SAM" id="Coils"/>
    </source>
</evidence>
<evidence type="ECO:0000256" key="12">
    <source>
        <dbReference type="ARBA" id="ARBA00023012"/>
    </source>
</evidence>
<evidence type="ECO:0000256" key="8">
    <source>
        <dbReference type="ARBA" id="ARBA00022741"/>
    </source>
</evidence>
<dbReference type="GO" id="GO:0000155">
    <property type="term" value="F:phosphorelay sensor kinase activity"/>
    <property type="evidence" value="ECO:0007669"/>
    <property type="project" value="InterPro"/>
</dbReference>
<evidence type="ECO:0000256" key="5">
    <source>
        <dbReference type="ARBA" id="ARBA00022553"/>
    </source>
</evidence>
<dbReference type="SMART" id="SM00388">
    <property type="entry name" value="HisKA"/>
    <property type="match status" value="1"/>
</dbReference>
<keyword evidence="12" id="KW-0902">Two-component regulatory system</keyword>
<dbReference type="PROSITE" id="PS50109">
    <property type="entry name" value="HIS_KIN"/>
    <property type="match status" value="1"/>
</dbReference>
<dbReference type="EMBL" id="CCXS01000001">
    <property type="protein sequence ID" value="CEG21814.1"/>
    <property type="molecule type" value="Genomic_DNA"/>
</dbReference>
<feature type="transmembrane region" description="Helical" evidence="15">
    <location>
        <begin position="295"/>
        <end position="313"/>
    </location>
</feature>
<dbReference type="Gene3D" id="3.30.565.10">
    <property type="entry name" value="Histidine kinase-like ATPase, C-terminal domain"/>
    <property type="match status" value="1"/>
</dbReference>
<dbReference type="PANTHER" id="PTHR45528">
    <property type="entry name" value="SENSOR HISTIDINE KINASE CPXA"/>
    <property type="match status" value="1"/>
</dbReference>
<evidence type="ECO:0000259" key="16">
    <source>
        <dbReference type="PROSITE" id="PS50109"/>
    </source>
</evidence>
<dbReference type="FunFam" id="1.10.287.130:FF:000008">
    <property type="entry name" value="Two-component sensor histidine kinase"/>
    <property type="match status" value="1"/>
</dbReference>
<keyword evidence="8" id="KW-0547">Nucleotide-binding</keyword>
<evidence type="ECO:0000256" key="15">
    <source>
        <dbReference type="SAM" id="Phobius"/>
    </source>
</evidence>
<dbReference type="InterPro" id="IPR004358">
    <property type="entry name" value="Sig_transdc_His_kin-like_C"/>
</dbReference>
<evidence type="ECO:0000256" key="9">
    <source>
        <dbReference type="ARBA" id="ARBA00022777"/>
    </source>
</evidence>
<keyword evidence="13 15" id="KW-0472">Membrane</keyword>
<dbReference type="STRING" id="1499687.BN1080_00732"/>
<dbReference type="PANTHER" id="PTHR45528:SF1">
    <property type="entry name" value="SENSOR HISTIDINE KINASE CPXA"/>
    <property type="match status" value="1"/>
</dbReference>
<dbReference type="Gene3D" id="1.10.287.130">
    <property type="match status" value="1"/>
</dbReference>
<evidence type="ECO:0000313" key="17">
    <source>
        <dbReference type="EMBL" id="CEG21814.1"/>
    </source>
</evidence>
<dbReference type="InterPro" id="IPR005467">
    <property type="entry name" value="His_kinase_dom"/>
</dbReference>
<keyword evidence="14" id="KW-0175">Coiled coil</keyword>
<feature type="coiled-coil region" evidence="14">
    <location>
        <begin position="133"/>
        <end position="160"/>
    </location>
</feature>
<keyword evidence="6" id="KW-0808">Transferase</keyword>
<evidence type="ECO:0000256" key="13">
    <source>
        <dbReference type="ARBA" id="ARBA00023136"/>
    </source>
</evidence>
<dbReference type="Pfam" id="PF02518">
    <property type="entry name" value="HATPase_c"/>
    <property type="match status" value="1"/>
</dbReference>
<evidence type="ECO:0000256" key="10">
    <source>
        <dbReference type="ARBA" id="ARBA00022840"/>
    </source>
</evidence>
<dbReference type="RefSeq" id="WP_052650569.1">
    <property type="nucleotide sequence ID" value="NZ_CCXS01000001.1"/>
</dbReference>
<sequence>MKKWLWLILLAIVLVSSFSVLESGKGYFGKSYLDTIDFDNDLSYFENSLIALELDPVNAEDVGAVTQEQIEEYRMRYGTLSEQVQSIQNQYAADIDEAKANGNASVEKILTEERDNKIEAIRSNFADDNVVKEKIIAERKNEVEKTIQELNRQKLSFKEDYDYFVYSLTNLETGETFKKGELKSNPYFKKEYTPGNPLTMDSEYFYGSEVQSMEFPLPLSDANFEGTLQIDRKLLSESFNGSLFDHFTFTKYMLYVMAGLAVVGVVLLLTKLPFNRKWFADSPLNEKWSSLPLEARLFLLVLTLLLALPYGSRKFINMLQYSWSDNMLRYGSGLVWQFILAVVFIALAIIQIIWMLNFYKGWQHLEQDIKNSSIFKSLKTASQAFLKKSIGVQMLILLFIIFLWGMGTAAMFMSWGILIVWIPATLFIGIPVLLITMSRFGYLNILMRNTKEMAEGRLNQDIPIKGHSPLADHARQLTRLKEGVRLSMSEQAKSERLKTELITNVSHDLRTPLTSIITYTDLMKTPNLSEEERLSYANILDRKSQRLKTLIEDLFEVSKMASGNMELNRTRLDLNQLLLQALAEHAEDIEASGLDFRVASPESPLYVQADGQKWWRVLDNLILNAIKYAMPGTRVYINLQEREGQAECTIKNVTRYELGENTDELFERFKRGDTSRQTEGSGLGLAIAQSIVDLHGGEMKIEVDGDLFKVIVTINSL</sequence>
<keyword evidence="9" id="KW-0418">Kinase</keyword>
<feature type="transmembrane region" description="Helical" evidence="15">
    <location>
        <begin position="252"/>
        <end position="274"/>
    </location>
</feature>
<keyword evidence="7 15" id="KW-0812">Transmembrane</keyword>
<dbReference type="AlphaFoldDB" id="A0A098EHM5"/>
<dbReference type="InterPro" id="IPR036890">
    <property type="entry name" value="HATPase_C_sf"/>
</dbReference>
<evidence type="ECO:0000256" key="3">
    <source>
        <dbReference type="ARBA" id="ARBA00012438"/>
    </source>
</evidence>
<dbReference type="SMART" id="SM00387">
    <property type="entry name" value="HATPase_c"/>
    <property type="match status" value="1"/>
</dbReference>
<dbReference type="InterPro" id="IPR036097">
    <property type="entry name" value="HisK_dim/P_sf"/>
</dbReference>
<name>A0A098EHM5_9BACL</name>
<evidence type="ECO:0000256" key="1">
    <source>
        <dbReference type="ARBA" id="ARBA00000085"/>
    </source>
</evidence>
<dbReference type="InterPro" id="IPR003594">
    <property type="entry name" value="HATPase_dom"/>
</dbReference>
<feature type="domain" description="Histidine kinase" evidence="16">
    <location>
        <begin position="504"/>
        <end position="702"/>
    </location>
</feature>
<dbReference type="PRINTS" id="PR00344">
    <property type="entry name" value="BCTRLSENSOR"/>
</dbReference>
<keyword evidence="11 15" id="KW-1133">Transmembrane helix</keyword>
<evidence type="ECO:0000313" key="18">
    <source>
        <dbReference type="Proteomes" id="UP000043699"/>
    </source>
</evidence>